<evidence type="ECO:0000313" key="3">
    <source>
        <dbReference type="EMBL" id="KAK9754630.1"/>
    </source>
</evidence>
<proteinExistence type="predicted"/>
<gene>
    <name evidence="3" type="ORF">QE152_g1043</name>
</gene>
<evidence type="ECO:0000313" key="4">
    <source>
        <dbReference type="Proteomes" id="UP001458880"/>
    </source>
</evidence>
<reference evidence="3 4" key="1">
    <citation type="journal article" date="2024" name="BMC Genomics">
        <title>De novo assembly and annotation of Popillia japonica's genome with initial clues to its potential as an invasive pest.</title>
        <authorList>
            <person name="Cucini C."/>
            <person name="Boschi S."/>
            <person name="Funari R."/>
            <person name="Cardaioli E."/>
            <person name="Iannotti N."/>
            <person name="Marturano G."/>
            <person name="Paoli F."/>
            <person name="Bruttini M."/>
            <person name="Carapelli A."/>
            <person name="Frati F."/>
            <person name="Nardi F."/>
        </authorList>
    </citation>
    <scope>NUCLEOTIDE SEQUENCE [LARGE SCALE GENOMIC DNA]</scope>
    <source>
        <strain evidence="3">DMR45628</strain>
    </source>
</reference>
<feature type="compositionally biased region" description="Basic and acidic residues" evidence="2">
    <location>
        <begin position="427"/>
        <end position="443"/>
    </location>
</feature>
<feature type="coiled-coil region" evidence="1">
    <location>
        <begin position="1005"/>
        <end position="1120"/>
    </location>
</feature>
<accession>A0AAW1N9Z0</accession>
<name>A0AAW1N9Z0_POPJA</name>
<feature type="region of interest" description="Disordered" evidence="2">
    <location>
        <begin position="405"/>
        <end position="476"/>
    </location>
</feature>
<feature type="coiled-coil region" evidence="1">
    <location>
        <begin position="917"/>
        <end position="972"/>
    </location>
</feature>
<dbReference type="EMBL" id="JASPKY010000006">
    <property type="protein sequence ID" value="KAK9754630.1"/>
    <property type="molecule type" value="Genomic_DNA"/>
</dbReference>
<protein>
    <submittedName>
        <fullName evidence="3">Uncharacterized protein</fullName>
    </submittedName>
</protein>
<organism evidence="3 4">
    <name type="scientific">Popillia japonica</name>
    <name type="common">Japanese beetle</name>
    <dbReference type="NCBI Taxonomy" id="7064"/>
    <lineage>
        <taxon>Eukaryota</taxon>
        <taxon>Metazoa</taxon>
        <taxon>Ecdysozoa</taxon>
        <taxon>Arthropoda</taxon>
        <taxon>Hexapoda</taxon>
        <taxon>Insecta</taxon>
        <taxon>Pterygota</taxon>
        <taxon>Neoptera</taxon>
        <taxon>Endopterygota</taxon>
        <taxon>Coleoptera</taxon>
        <taxon>Polyphaga</taxon>
        <taxon>Scarabaeiformia</taxon>
        <taxon>Scarabaeidae</taxon>
        <taxon>Rutelinae</taxon>
        <taxon>Popillia</taxon>
    </lineage>
</organism>
<dbReference type="PANTHER" id="PTHR19327:SF0">
    <property type="entry name" value="GOLGIN SUBFAMILY A MEMBER 4"/>
    <property type="match status" value="1"/>
</dbReference>
<keyword evidence="1" id="KW-0175">Coiled coil</keyword>
<comment type="caution">
    <text evidence="3">The sequence shown here is derived from an EMBL/GenBank/DDBJ whole genome shotgun (WGS) entry which is preliminary data.</text>
</comment>
<feature type="coiled-coil region" evidence="1">
    <location>
        <begin position="1174"/>
        <end position="1201"/>
    </location>
</feature>
<feature type="compositionally biased region" description="Low complexity" evidence="2">
    <location>
        <begin position="1247"/>
        <end position="1260"/>
    </location>
</feature>
<evidence type="ECO:0000256" key="2">
    <source>
        <dbReference type="SAM" id="MobiDB-lite"/>
    </source>
</evidence>
<sequence>MRQIKTLEHENAMLNDAINKVKKNLLKLEEKADRYLEERDQFKRKHNESLEMIETLQRENVRSKEALETLEDEKKANLNKLHVSMVEELEVCEKKHRDSLEQLDNLRYELEKYKTENNSSLIKVQTLSDENRNQAETIAALQEELRKSMEKPVTTSIGVNANAQIKDIGVDSYPPHTKHVSIGYAPETKTVGIFGNVDGEIVPRQYKTVSCGTELPHRQITFHPDDCTTTTSMNTCDEERPTDIVTVGKAPAKKKKDAVEILELLEPTTLEAYGCGSKVKEDVFDFVPHKLTATADKKRIRDAMKVEMLAHGRRIVIEPQYHQSSKAPCAETRKLQLQPKSHQAEILYTNPEGMYQTSNESMVSDASGAVSLEGEKPLKSVRINPNVSLPVKTSVSDEDEAVVYLSPKEHRGGTAERPPQPKLVYVSRDEDAQHREGAEERPPQTKSAMRNGEGSSRSTSPKRSKTPSSNPAEDLQNVVQDLNESVSRIIEKTPNEKACREKIAKLEAQLRATLKQKDRDIEVERQKRNQEVENLKLTIREMEKALQNKQENSANLQGAVDLYLNSISVLEQSEERYRNEVAQQRVTISNLQEALVAAKQQLDELREKCQRDLELKCNLLDILDVSLNDLEKQCYHYYNQFINSLTTIEYLRDEMLDMEVEKFELLEDVLVLEARLLKYQQVSKQYECICGLKKEIKRLCICGLKKEIKRLHIEIGLFKEEVESLQGYITKCHEEIDSTKTILGKYLGSECSEYCIKQNESVVTLAQDTICYTEDLQCQMSVLETALKREQKINVVQASRIEELQNIIGLKNLELSRVNDAYQDSKNKLDAATNKSKNLEDAIRELQEQLNEMELDNMYQEEKTDICHGELDMCLNNLQSVKLKMRSQYKIMCQKMQEFAQLQADCKIHANNAEMFKRDLENTRIRFRDEVIELKHNIRDLKEKLHNSDDKIEELNKEIKHSQALLVEASHHETKIKQDFHMREQQLTEKIHSAQSEEMRLLDVVTQLEQQILDMRNDLDAKGAQLETAKQTILQMNSDSLMKQHTTQEEINSLKNEINTLLQKLGAHKADNERLQQQIECMKCCVRQNESDNNSLKMQLDKCLNDLKNAEQEKIYLEQRNMTLMGTLDKMQATIQSKSESIAHMEFELLEAKTSRDEICTESRNVVFNVRAWLDEQKRINEQLKEKLEKKDALIMKYEQERSFSKKGSRCICNSRPGYPRQRGGAQPPPYFENAPPLSRSPWSLDSRGSGSESPTSSVSSTAADWYEYEEVGYDAIIEEPTAELWVHRVESMTEELQRSNRYWKRKINDSEFMVTKDK</sequence>
<feature type="coiled-coil region" evidence="1">
    <location>
        <begin position="815"/>
        <end position="863"/>
    </location>
</feature>
<dbReference type="PANTHER" id="PTHR19327">
    <property type="entry name" value="GOLGIN"/>
    <property type="match status" value="1"/>
</dbReference>
<feature type="coiled-coil region" evidence="1">
    <location>
        <begin position="4"/>
        <end position="151"/>
    </location>
</feature>
<evidence type="ECO:0000256" key="1">
    <source>
        <dbReference type="SAM" id="Coils"/>
    </source>
</evidence>
<feature type="region of interest" description="Disordered" evidence="2">
    <location>
        <begin position="1215"/>
        <end position="1260"/>
    </location>
</feature>
<dbReference type="Proteomes" id="UP001458880">
    <property type="component" value="Unassembled WGS sequence"/>
</dbReference>
<keyword evidence="4" id="KW-1185">Reference proteome</keyword>